<evidence type="ECO:0000313" key="2">
    <source>
        <dbReference type="Proteomes" id="UP001054837"/>
    </source>
</evidence>
<organism evidence="1 2">
    <name type="scientific">Caerostris darwini</name>
    <dbReference type="NCBI Taxonomy" id="1538125"/>
    <lineage>
        <taxon>Eukaryota</taxon>
        <taxon>Metazoa</taxon>
        <taxon>Ecdysozoa</taxon>
        <taxon>Arthropoda</taxon>
        <taxon>Chelicerata</taxon>
        <taxon>Arachnida</taxon>
        <taxon>Araneae</taxon>
        <taxon>Araneomorphae</taxon>
        <taxon>Entelegynae</taxon>
        <taxon>Araneoidea</taxon>
        <taxon>Araneidae</taxon>
        <taxon>Caerostris</taxon>
    </lineage>
</organism>
<evidence type="ECO:0000313" key="1">
    <source>
        <dbReference type="EMBL" id="GIY90939.1"/>
    </source>
</evidence>
<dbReference type="AlphaFoldDB" id="A0AAV4X8M9"/>
<keyword evidence="2" id="KW-1185">Reference proteome</keyword>
<sequence length="110" mass="12498">MILCTETLQSCSTKISHKQIRILQMKLFTRTRRIKSRTIRCFPRARHHKANIDLPKSGPGLIFPKRRAAGLTDPPGKLPSPRKMGRANFEVVRVLAVSCLSVRTVSEFGW</sequence>
<comment type="caution">
    <text evidence="1">The sequence shown here is derived from an EMBL/GenBank/DDBJ whole genome shotgun (WGS) entry which is preliminary data.</text>
</comment>
<dbReference type="Proteomes" id="UP001054837">
    <property type="component" value="Unassembled WGS sequence"/>
</dbReference>
<dbReference type="EMBL" id="BPLQ01015723">
    <property type="protein sequence ID" value="GIY90939.1"/>
    <property type="molecule type" value="Genomic_DNA"/>
</dbReference>
<protein>
    <submittedName>
        <fullName evidence="1">Uncharacterized protein</fullName>
    </submittedName>
</protein>
<accession>A0AAV4X8M9</accession>
<name>A0AAV4X8M9_9ARAC</name>
<gene>
    <name evidence="1" type="ORF">CDAR_491411</name>
</gene>
<proteinExistence type="predicted"/>
<reference evidence="1 2" key="1">
    <citation type="submission" date="2021-06" db="EMBL/GenBank/DDBJ databases">
        <title>Caerostris darwini draft genome.</title>
        <authorList>
            <person name="Kono N."/>
            <person name="Arakawa K."/>
        </authorList>
    </citation>
    <scope>NUCLEOTIDE SEQUENCE [LARGE SCALE GENOMIC DNA]</scope>
</reference>